<evidence type="ECO:0000313" key="2">
    <source>
        <dbReference type="EMBL" id="GFU24063.1"/>
    </source>
</evidence>
<keyword evidence="3" id="KW-1185">Reference proteome</keyword>
<evidence type="ECO:0000259" key="1">
    <source>
        <dbReference type="PROSITE" id="PS51406"/>
    </source>
</evidence>
<dbReference type="Gene3D" id="3.90.215.10">
    <property type="entry name" value="Gamma Fibrinogen, chain A, domain 1"/>
    <property type="match status" value="1"/>
</dbReference>
<dbReference type="OrthoDB" id="10072423at2759"/>
<sequence length="99" mass="11227">MGCFFLTKVMNFIIFKGPSISQNETSKPVDCEDLLLNGFNSSGVYTIWPRSRVTEDRPIQVFCDMDTDGGGWTVRHHNLLNIKQVIAEVTLLKYLKISS</sequence>
<reference evidence="2" key="1">
    <citation type="submission" date="2020-08" db="EMBL/GenBank/DDBJ databases">
        <title>Multicomponent nature underlies the extraordinary mechanical properties of spider dragline silk.</title>
        <authorList>
            <person name="Kono N."/>
            <person name="Nakamura H."/>
            <person name="Mori M."/>
            <person name="Yoshida Y."/>
            <person name="Ohtoshi R."/>
            <person name="Malay A.D."/>
            <person name="Moran D.A.P."/>
            <person name="Tomita M."/>
            <person name="Numata K."/>
            <person name="Arakawa K."/>
        </authorList>
    </citation>
    <scope>NUCLEOTIDE SEQUENCE</scope>
</reference>
<dbReference type="InterPro" id="IPR014716">
    <property type="entry name" value="Fibrinogen_a/b/g_C_1"/>
</dbReference>
<organism evidence="2 3">
    <name type="scientific">Nephila pilipes</name>
    <name type="common">Giant wood spider</name>
    <name type="synonym">Nephila maculata</name>
    <dbReference type="NCBI Taxonomy" id="299642"/>
    <lineage>
        <taxon>Eukaryota</taxon>
        <taxon>Metazoa</taxon>
        <taxon>Ecdysozoa</taxon>
        <taxon>Arthropoda</taxon>
        <taxon>Chelicerata</taxon>
        <taxon>Arachnida</taxon>
        <taxon>Araneae</taxon>
        <taxon>Araneomorphae</taxon>
        <taxon>Entelegynae</taxon>
        <taxon>Araneoidea</taxon>
        <taxon>Nephilidae</taxon>
        <taxon>Nephila</taxon>
    </lineage>
</organism>
<dbReference type="NCBIfam" id="NF040941">
    <property type="entry name" value="GGGWT_bact"/>
    <property type="match status" value="1"/>
</dbReference>
<dbReference type="Pfam" id="PF00147">
    <property type="entry name" value="Fibrinogen_C"/>
    <property type="match status" value="1"/>
</dbReference>
<evidence type="ECO:0000313" key="3">
    <source>
        <dbReference type="Proteomes" id="UP000887013"/>
    </source>
</evidence>
<accession>A0A8X6UKL1</accession>
<dbReference type="AlphaFoldDB" id="A0A8X6UKL1"/>
<gene>
    <name evidence="2" type="primary">AVEN_170433_1</name>
    <name evidence="2" type="ORF">NPIL_311691</name>
</gene>
<feature type="domain" description="Fibrinogen C-terminal" evidence="1">
    <location>
        <begin position="22"/>
        <end position="77"/>
    </location>
</feature>
<dbReference type="InterPro" id="IPR036056">
    <property type="entry name" value="Fibrinogen-like_C"/>
</dbReference>
<dbReference type="Proteomes" id="UP000887013">
    <property type="component" value="Unassembled WGS sequence"/>
</dbReference>
<name>A0A8X6UKL1_NEPPI</name>
<dbReference type="EMBL" id="BMAW01081343">
    <property type="protein sequence ID" value="GFU24063.1"/>
    <property type="molecule type" value="Genomic_DNA"/>
</dbReference>
<dbReference type="SUPFAM" id="SSF56496">
    <property type="entry name" value="Fibrinogen C-terminal domain-like"/>
    <property type="match status" value="1"/>
</dbReference>
<protein>
    <submittedName>
        <fullName evidence="2">Fibrinogen C-terminal domain-containing protein</fullName>
    </submittedName>
</protein>
<comment type="caution">
    <text evidence="2">The sequence shown here is derived from an EMBL/GenBank/DDBJ whole genome shotgun (WGS) entry which is preliminary data.</text>
</comment>
<dbReference type="InterPro" id="IPR002181">
    <property type="entry name" value="Fibrinogen_a/b/g_C_dom"/>
</dbReference>
<proteinExistence type="predicted"/>
<dbReference type="PROSITE" id="PS51406">
    <property type="entry name" value="FIBRINOGEN_C_2"/>
    <property type="match status" value="1"/>
</dbReference>